<dbReference type="Proteomes" id="UP000322667">
    <property type="component" value="Chromosome D07"/>
</dbReference>
<dbReference type="InterPro" id="IPR036312">
    <property type="entry name" value="Bifun_inhib/LTP/seed_sf"/>
</dbReference>
<dbReference type="EMBL" id="CM017629">
    <property type="protein sequence ID" value="TYH60864.1"/>
    <property type="molecule type" value="Genomic_DNA"/>
</dbReference>
<dbReference type="SUPFAM" id="SSF47699">
    <property type="entry name" value="Bifunctional inhibitor/lipid-transfer protein/seed storage 2S albumin"/>
    <property type="match status" value="1"/>
</dbReference>
<gene>
    <name evidence="4" type="ORF">ES332_D07G008800v1</name>
</gene>
<proteinExistence type="predicted"/>
<protein>
    <recommendedName>
        <fullName evidence="3">Bifunctional inhibitor/plant lipid transfer protein/seed storage helical domain-containing protein</fullName>
    </recommendedName>
</protein>
<feature type="signal peptide" evidence="2">
    <location>
        <begin position="1"/>
        <end position="19"/>
    </location>
</feature>
<name>A0A5D2K1P5_GOSTO</name>
<organism evidence="4 5">
    <name type="scientific">Gossypium tomentosum</name>
    <name type="common">Hawaiian cotton</name>
    <name type="synonym">Gossypium sandvicense</name>
    <dbReference type="NCBI Taxonomy" id="34277"/>
    <lineage>
        <taxon>Eukaryota</taxon>
        <taxon>Viridiplantae</taxon>
        <taxon>Streptophyta</taxon>
        <taxon>Embryophyta</taxon>
        <taxon>Tracheophyta</taxon>
        <taxon>Spermatophyta</taxon>
        <taxon>Magnoliopsida</taxon>
        <taxon>eudicotyledons</taxon>
        <taxon>Gunneridae</taxon>
        <taxon>Pentapetalae</taxon>
        <taxon>rosids</taxon>
        <taxon>malvids</taxon>
        <taxon>Malvales</taxon>
        <taxon>Malvaceae</taxon>
        <taxon>Malvoideae</taxon>
        <taxon>Gossypium</taxon>
    </lineage>
</organism>
<feature type="region of interest" description="Disordered" evidence="1">
    <location>
        <begin position="115"/>
        <end position="149"/>
    </location>
</feature>
<evidence type="ECO:0000313" key="4">
    <source>
        <dbReference type="EMBL" id="TYH60864.1"/>
    </source>
</evidence>
<dbReference type="InterPro" id="IPR016140">
    <property type="entry name" value="Bifunc_inhib/LTP/seed_store"/>
</dbReference>
<feature type="chain" id="PRO_5023058106" description="Bifunctional inhibitor/plant lipid transfer protein/seed storage helical domain-containing protein" evidence="2">
    <location>
        <begin position="20"/>
        <end position="176"/>
    </location>
</feature>
<evidence type="ECO:0000259" key="3">
    <source>
        <dbReference type="Pfam" id="PF14368"/>
    </source>
</evidence>
<evidence type="ECO:0000256" key="2">
    <source>
        <dbReference type="SAM" id="SignalP"/>
    </source>
</evidence>
<keyword evidence="2" id="KW-0732">Signal</keyword>
<dbReference type="AlphaFoldDB" id="A0A5D2K1P5"/>
<sequence length="176" mass="18537">MVVICIILATWAVMETTKATIMEGDENGCADQLVNLASCIPFVSGTAKKSAPQCCQDTQKMKADKPKCYMCELSYNNTIHLSVFNGILNLSPDSLDAKIILVRGVTKIFKEVGSSTTISSPPATGSTSSLAGTGLGSSSNSVSKATPSSNNDVEKVKVFHGGNCLVLIALIAWIFI</sequence>
<keyword evidence="5" id="KW-1185">Reference proteome</keyword>
<dbReference type="Pfam" id="PF14368">
    <property type="entry name" value="LTP_2"/>
    <property type="match status" value="1"/>
</dbReference>
<evidence type="ECO:0000256" key="1">
    <source>
        <dbReference type="SAM" id="MobiDB-lite"/>
    </source>
</evidence>
<feature type="domain" description="Bifunctional inhibitor/plant lipid transfer protein/seed storage helical" evidence="3">
    <location>
        <begin position="14"/>
        <end position="76"/>
    </location>
</feature>
<feature type="compositionally biased region" description="Low complexity" evidence="1">
    <location>
        <begin position="123"/>
        <end position="139"/>
    </location>
</feature>
<accession>A0A5D2K1P5</accession>
<feature type="compositionally biased region" description="Polar residues" evidence="1">
    <location>
        <begin position="140"/>
        <end position="149"/>
    </location>
</feature>
<reference evidence="4 5" key="1">
    <citation type="submission" date="2019-07" db="EMBL/GenBank/DDBJ databases">
        <title>WGS assembly of Gossypium tomentosum.</title>
        <authorList>
            <person name="Chen Z.J."/>
            <person name="Sreedasyam A."/>
            <person name="Ando A."/>
            <person name="Song Q."/>
            <person name="De L."/>
            <person name="Hulse-Kemp A."/>
            <person name="Ding M."/>
            <person name="Ye W."/>
            <person name="Kirkbride R."/>
            <person name="Jenkins J."/>
            <person name="Plott C."/>
            <person name="Lovell J."/>
            <person name="Lin Y.-M."/>
            <person name="Vaughn R."/>
            <person name="Liu B."/>
            <person name="Li W."/>
            <person name="Simpson S."/>
            <person name="Scheffler B."/>
            <person name="Saski C."/>
            <person name="Grover C."/>
            <person name="Hu G."/>
            <person name="Conover J."/>
            <person name="Carlson J."/>
            <person name="Shu S."/>
            <person name="Boston L."/>
            <person name="Williams M."/>
            <person name="Peterson D."/>
            <person name="Mcgee K."/>
            <person name="Jones D."/>
            <person name="Wendel J."/>
            <person name="Stelly D."/>
            <person name="Grimwood J."/>
            <person name="Schmutz J."/>
        </authorList>
    </citation>
    <scope>NUCLEOTIDE SEQUENCE [LARGE SCALE GENOMIC DNA]</scope>
    <source>
        <strain evidence="4">7179.01</strain>
    </source>
</reference>
<evidence type="ECO:0000313" key="5">
    <source>
        <dbReference type="Proteomes" id="UP000322667"/>
    </source>
</evidence>